<dbReference type="Pfam" id="PF03083">
    <property type="entry name" value="MtN3_slv"/>
    <property type="match status" value="2"/>
</dbReference>
<dbReference type="GO" id="GO:0005886">
    <property type="term" value="C:plasma membrane"/>
    <property type="evidence" value="ECO:0007669"/>
    <property type="project" value="UniProtKB-SubCell"/>
</dbReference>
<keyword evidence="4" id="KW-1003">Cell membrane</keyword>
<dbReference type="AlphaFoldDB" id="A0A6I9RIX1"/>
<evidence type="ECO:0000256" key="3">
    <source>
        <dbReference type="ARBA" id="ARBA00022448"/>
    </source>
</evidence>
<evidence type="ECO:0000256" key="12">
    <source>
        <dbReference type="RuleBase" id="RU910715"/>
    </source>
</evidence>
<evidence type="ECO:0000256" key="7">
    <source>
        <dbReference type="ARBA" id="ARBA00022737"/>
    </source>
</evidence>
<comment type="function">
    <text evidence="12">Mediates both low-affinity uptake and efflux of sugar across the membrane.</text>
</comment>
<feature type="transmembrane region" description="Helical" evidence="12">
    <location>
        <begin position="70"/>
        <end position="93"/>
    </location>
</feature>
<evidence type="ECO:0000256" key="6">
    <source>
        <dbReference type="ARBA" id="ARBA00022692"/>
    </source>
</evidence>
<name>A0A6I9RIX1_ELAGV</name>
<dbReference type="Proteomes" id="UP000504607">
    <property type="component" value="Chromosome 1"/>
</dbReference>
<proteinExistence type="inferred from homology"/>
<evidence type="ECO:0000313" key="15">
    <source>
        <dbReference type="RefSeq" id="XP_010927277.1"/>
    </source>
</evidence>
<dbReference type="PANTHER" id="PTHR10791">
    <property type="entry name" value="RAG1-ACTIVATING PROTEIN 1"/>
    <property type="match status" value="1"/>
</dbReference>
<keyword evidence="8 12" id="KW-1133">Transmembrane helix</keyword>
<keyword evidence="3 12" id="KW-0813">Transport</keyword>
<feature type="transmembrane region" description="Helical" evidence="12">
    <location>
        <begin position="192"/>
        <end position="213"/>
    </location>
</feature>
<accession>A0A6I9RIX1</accession>
<protein>
    <recommendedName>
        <fullName evidence="12">Bidirectional sugar transporter SWEET</fullName>
    </recommendedName>
</protein>
<keyword evidence="14" id="KW-1185">Reference proteome</keyword>
<evidence type="ECO:0000256" key="1">
    <source>
        <dbReference type="ARBA" id="ARBA00004651"/>
    </source>
</evidence>
<reference evidence="15" key="1">
    <citation type="submission" date="2025-08" db="UniProtKB">
        <authorList>
            <consortium name="RefSeq"/>
        </authorList>
    </citation>
    <scope>IDENTIFICATION</scope>
</reference>
<dbReference type="KEGG" id="egu:105049348"/>
<feature type="region of interest" description="Disordered" evidence="13">
    <location>
        <begin position="220"/>
        <end position="246"/>
    </location>
</feature>
<dbReference type="GO" id="GO:0051119">
    <property type="term" value="F:sugar transmembrane transporter activity"/>
    <property type="evidence" value="ECO:0007669"/>
    <property type="project" value="InterPro"/>
</dbReference>
<evidence type="ECO:0000256" key="2">
    <source>
        <dbReference type="ARBA" id="ARBA00007809"/>
    </source>
</evidence>
<dbReference type="RefSeq" id="XP_010927277.1">
    <property type="nucleotide sequence ID" value="XM_010928975.1"/>
</dbReference>
<evidence type="ECO:0000256" key="8">
    <source>
        <dbReference type="ARBA" id="ARBA00022989"/>
    </source>
</evidence>
<dbReference type="PANTHER" id="PTHR10791:SF30">
    <property type="entry name" value="SUGAR TRANSPORTER SWEET1"/>
    <property type="match status" value="1"/>
</dbReference>
<evidence type="ECO:0000313" key="14">
    <source>
        <dbReference type="Proteomes" id="UP000504607"/>
    </source>
</evidence>
<dbReference type="FunFam" id="1.20.1280.290:FF:000001">
    <property type="entry name" value="Bidirectional sugar transporter SWEET"/>
    <property type="match status" value="1"/>
</dbReference>
<keyword evidence="7" id="KW-0677">Repeat</keyword>
<feature type="transmembrane region" description="Helical" evidence="12">
    <location>
        <begin position="45"/>
        <end position="64"/>
    </location>
</feature>
<feature type="transmembrane region" description="Helical" evidence="12">
    <location>
        <begin position="105"/>
        <end position="126"/>
    </location>
</feature>
<keyword evidence="6 12" id="KW-0812">Transmembrane</keyword>
<keyword evidence="5 12" id="KW-0762">Sugar transport</keyword>
<evidence type="ECO:0000256" key="11">
    <source>
        <dbReference type="ARBA" id="ARBA00038715"/>
    </source>
</evidence>
<comment type="subcellular location">
    <subcellularLocation>
        <location evidence="1 12">Cell membrane</location>
        <topology evidence="1 12">Multi-pass membrane protein</topology>
    </subcellularLocation>
</comment>
<gene>
    <name evidence="15" type="primary">LOC105049348</name>
</gene>
<comment type="subunit">
    <text evidence="11">Forms homooligomers and/or heterooligomers.</text>
</comment>
<dbReference type="InParanoid" id="A0A6I9RIX1"/>
<evidence type="ECO:0000256" key="10">
    <source>
        <dbReference type="ARBA" id="ARBA00037238"/>
    </source>
</evidence>
<organism evidence="14 15">
    <name type="scientific">Elaeis guineensis var. tenera</name>
    <name type="common">Oil palm</name>
    <dbReference type="NCBI Taxonomy" id="51953"/>
    <lineage>
        <taxon>Eukaryota</taxon>
        <taxon>Viridiplantae</taxon>
        <taxon>Streptophyta</taxon>
        <taxon>Embryophyta</taxon>
        <taxon>Tracheophyta</taxon>
        <taxon>Spermatophyta</taxon>
        <taxon>Magnoliopsida</taxon>
        <taxon>Liliopsida</taxon>
        <taxon>Arecaceae</taxon>
        <taxon>Arecoideae</taxon>
        <taxon>Cocoseae</taxon>
        <taxon>Elaeidinae</taxon>
        <taxon>Elaeis</taxon>
    </lineage>
</organism>
<feature type="transmembrane region" description="Helical" evidence="12">
    <location>
        <begin position="132"/>
        <end position="153"/>
    </location>
</feature>
<dbReference type="InterPro" id="IPR004316">
    <property type="entry name" value="SWEET_rpt"/>
</dbReference>
<evidence type="ECO:0000256" key="9">
    <source>
        <dbReference type="ARBA" id="ARBA00023136"/>
    </source>
</evidence>
<feature type="transmembrane region" description="Helical" evidence="12">
    <location>
        <begin position="12"/>
        <end position="33"/>
    </location>
</feature>
<evidence type="ECO:0000256" key="5">
    <source>
        <dbReference type="ARBA" id="ARBA00022597"/>
    </source>
</evidence>
<evidence type="ECO:0000256" key="13">
    <source>
        <dbReference type="SAM" id="MobiDB-lite"/>
    </source>
</evidence>
<dbReference type="InterPro" id="IPR047664">
    <property type="entry name" value="SWEET"/>
</dbReference>
<dbReference type="GeneID" id="105049348"/>
<dbReference type="OrthoDB" id="409725at2759"/>
<dbReference type="Gene3D" id="1.20.1280.290">
    <property type="match status" value="2"/>
</dbReference>
<comment type="function">
    <text evidence="10">Mediates both low-affinity uptake and efflux of sugar across the plasma membrane.</text>
</comment>
<evidence type="ECO:0000256" key="4">
    <source>
        <dbReference type="ARBA" id="ARBA00022475"/>
    </source>
</evidence>
<keyword evidence="9 12" id="KW-0472">Membrane</keyword>
<comment type="similarity">
    <text evidence="2 12">Belongs to the SWEET sugar transporter family.</text>
</comment>
<dbReference type="FunFam" id="1.20.1280.290:FF:000002">
    <property type="entry name" value="Bidirectional sugar transporter SWEET"/>
    <property type="match status" value="1"/>
</dbReference>
<feature type="transmembrane region" description="Helical" evidence="12">
    <location>
        <begin position="165"/>
        <end position="186"/>
    </location>
</feature>
<sequence>MVSAENARQAVGVVGNVLSFGLFLAPVPTFVRIWKRKAVEDFSPLPYLVTLLNCMLWVFYGLPVVHPGTILVSTINGVGVVLEAIYLCIFIFYSPNRLRLRLLKIVAFEVVFMAGVVMGVILVAHTHHMRQIIVGVLSVVFCTGMYASPLSILRLVIKTKSVEYLPFYLCLAGLFNGACWATYALIRFDIFVLIPNGLGALLGAVQVLIYFCYYRSTPKKEAKSEPHPPNALSQPPTRGDLPAAAV</sequence>